<gene>
    <name evidence="1" type="ORF">ANE_LOCUS17008</name>
</gene>
<organism evidence="1 2">
    <name type="scientific">Arabis nemorensis</name>
    <dbReference type="NCBI Taxonomy" id="586526"/>
    <lineage>
        <taxon>Eukaryota</taxon>
        <taxon>Viridiplantae</taxon>
        <taxon>Streptophyta</taxon>
        <taxon>Embryophyta</taxon>
        <taxon>Tracheophyta</taxon>
        <taxon>Spermatophyta</taxon>
        <taxon>Magnoliopsida</taxon>
        <taxon>eudicotyledons</taxon>
        <taxon>Gunneridae</taxon>
        <taxon>Pentapetalae</taxon>
        <taxon>rosids</taxon>
        <taxon>malvids</taxon>
        <taxon>Brassicales</taxon>
        <taxon>Brassicaceae</taxon>
        <taxon>Arabideae</taxon>
        <taxon>Arabis</taxon>
    </lineage>
</organism>
<dbReference type="EMBL" id="CABITT030000005">
    <property type="protein sequence ID" value="VVB06564.1"/>
    <property type="molecule type" value="Genomic_DNA"/>
</dbReference>
<sequence>MIVTQNTRKELSHIPLETRQSISRIGNAIQVLSNLGFTITLEVIMETVNLSNTENIDIHDMRGSEFYVVVSENEAERRLH</sequence>
<dbReference type="SUPFAM" id="SSF54791">
    <property type="entry name" value="Eukaryotic type KH-domain (KH-domain type I)"/>
    <property type="match status" value="1"/>
</dbReference>
<accession>A0A565BYZ6</accession>
<name>A0A565BYZ6_9BRAS</name>
<dbReference type="OrthoDB" id="1650at2759"/>
<dbReference type="InterPro" id="IPR036612">
    <property type="entry name" value="KH_dom_type_1_sf"/>
</dbReference>
<dbReference type="GO" id="GO:0003723">
    <property type="term" value="F:RNA binding"/>
    <property type="evidence" value="ECO:0007669"/>
    <property type="project" value="InterPro"/>
</dbReference>
<proteinExistence type="predicted"/>
<evidence type="ECO:0000313" key="2">
    <source>
        <dbReference type="Proteomes" id="UP000489600"/>
    </source>
</evidence>
<comment type="caution">
    <text evidence="1">The sequence shown here is derived from an EMBL/GenBank/DDBJ whole genome shotgun (WGS) entry which is preliminary data.</text>
</comment>
<reference evidence="1" key="1">
    <citation type="submission" date="2019-07" db="EMBL/GenBank/DDBJ databases">
        <authorList>
            <person name="Dittberner H."/>
        </authorList>
    </citation>
    <scope>NUCLEOTIDE SEQUENCE [LARGE SCALE GENOMIC DNA]</scope>
</reference>
<dbReference type="Proteomes" id="UP000489600">
    <property type="component" value="Unassembled WGS sequence"/>
</dbReference>
<evidence type="ECO:0000313" key="1">
    <source>
        <dbReference type="EMBL" id="VVB06564.1"/>
    </source>
</evidence>
<protein>
    <submittedName>
        <fullName evidence="1">Uncharacterized protein</fullName>
    </submittedName>
</protein>
<keyword evidence="2" id="KW-1185">Reference proteome</keyword>
<dbReference type="AlphaFoldDB" id="A0A565BYZ6"/>